<organism evidence="6 7">
    <name type="scientific">Holothuria leucospilota</name>
    <name type="common">Black long sea cucumber</name>
    <name type="synonym">Mertensiothuria leucospilota</name>
    <dbReference type="NCBI Taxonomy" id="206669"/>
    <lineage>
        <taxon>Eukaryota</taxon>
        <taxon>Metazoa</taxon>
        <taxon>Echinodermata</taxon>
        <taxon>Eleutherozoa</taxon>
        <taxon>Echinozoa</taxon>
        <taxon>Holothuroidea</taxon>
        <taxon>Aspidochirotacea</taxon>
        <taxon>Aspidochirotida</taxon>
        <taxon>Holothuriidae</taxon>
        <taxon>Holothuria</taxon>
    </lineage>
</organism>
<evidence type="ECO:0000256" key="1">
    <source>
        <dbReference type="ARBA" id="ARBA00010718"/>
    </source>
</evidence>
<evidence type="ECO:0000256" key="4">
    <source>
        <dbReference type="RuleBase" id="RU367011"/>
    </source>
</evidence>
<dbReference type="PANTHER" id="PTHR18952:SF104">
    <property type="entry name" value="CARBONIC ANHYDRASE-RELATED PROTEIN"/>
    <property type="match status" value="1"/>
</dbReference>
<name>A0A9Q1CA96_HOLLE</name>
<dbReference type="PROSITE" id="PS51144">
    <property type="entry name" value="ALPHA_CA_2"/>
    <property type="match status" value="1"/>
</dbReference>
<dbReference type="PROSITE" id="PS00162">
    <property type="entry name" value="ALPHA_CA_1"/>
    <property type="match status" value="1"/>
</dbReference>
<dbReference type="AlphaFoldDB" id="A0A9Q1CA96"/>
<dbReference type="GO" id="GO:0008270">
    <property type="term" value="F:zinc ion binding"/>
    <property type="evidence" value="ECO:0007669"/>
    <property type="project" value="UniProtKB-UniRule"/>
</dbReference>
<keyword evidence="4" id="KW-0456">Lyase</keyword>
<keyword evidence="3 4" id="KW-0862">Zinc</keyword>
<dbReference type="EMBL" id="JAIZAY010000005">
    <property type="protein sequence ID" value="KAJ8041612.1"/>
    <property type="molecule type" value="Genomic_DNA"/>
</dbReference>
<evidence type="ECO:0000256" key="2">
    <source>
        <dbReference type="ARBA" id="ARBA00022723"/>
    </source>
</evidence>
<dbReference type="InterPro" id="IPR036398">
    <property type="entry name" value="CA_dom_sf"/>
</dbReference>
<evidence type="ECO:0000259" key="5">
    <source>
        <dbReference type="PROSITE" id="PS51144"/>
    </source>
</evidence>
<dbReference type="EC" id="4.2.1.1" evidence="4"/>
<comment type="caution">
    <text evidence="6">The sequence shown here is derived from an EMBL/GenBank/DDBJ whole genome shotgun (WGS) entry which is preliminary data.</text>
</comment>
<dbReference type="Gene3D" id="3.10.200.10">
    <property type="entry name" value="Alpha carbonic anhydrase"/>
    <property type="match status" value="1"/>
</dbReference>
<keyword evidence="7" id="KW-1185">Reference proteome</keyword>
<dbReference type="Proteomes" id="UP001152320">
    <property type="component" value="Chromosome 5"/>
</dbReference>
<feature type="domain" description="Alpha-carbonic anhydrase" evidence="5">
    <location>
        <begin position="5"/>
        <end position="290"/>
    </location>
</feature>
<dbReference type="OrthoDB" id="429145at2759"/>
<dbReference type="Pfam" id="PF00194">
    <property type="entry name" value="Carb_anhydrase"/>
    <property type="match status" value="1"/>
</dbReference>
<dbReference type="PANTHER" id="PTHR18952">
    <property type="entry name" value="CARBONIC ANHYDRASE"/>
    <property type="match status" value="1"/>
</dbReference>
<dbReference type="GO" id="GO:0004089">
    <property type="term" value="F:carbonate dehydratase activity"/>
    <property type="evidence" value="ECO:0007669"/>
    <property type="project" value="UniProtKB-UniRule"/>
</dbReference>
<dbReference type="InterPro" id="IPR023561">
    <property type="entry name" value="Carbonic_anhydrase_a-class"/>
</dbReference>
<comment type="catalytic activity">
    <reaction evidence="4">
        <text>hydrogencarbonate + H(+) = CO2 + H2O</text>
        <dbReference type="Rhea" id="RHEA:10748"/>
        <dbReference type="ChEBI" id="CHEBI:15377"/>
        <dbReference type="ChEBI" id="CHEBI:15378"/>
        <dbReference type="ChEBI" id="CHEBI:16526"/>
        <dbReference type="ChEBI" id="CHEBI:17544"/>
        <dbReference type="EC" id="4.2.1.1"/>
    </reaction>
</comment>
<sequence>MDRMRRENYGDFVIEGTTEWGLHFPEASGESQSPININSRETKFDQKLKDNKLELCYVVCRESEILNTGATVQITFKHDSNNLAKGGHEKEETSKSYMKGGPFMAGDDYELAACTFHWGKEEERGSEHTVNFKAYPMELHLIHWNTTQFSTVEEAMGKPGGLAIIALFVQIGRENTGLRAFTECLESIQYKGRSVNVSIPFNTNCLLPDPMLRDFWTYQGSLTSPPCCENVTWILFRYPLTVSNSQIEEFRRLKNHMKGEQVGAGDEAGCLVDNFRPTQPLNKRTVWASFR</sequence>
<proteinExistence type="inferred from homology"/>
<protein>
    <recommendedName>
        <fullName evidence="4">Carbonic anhydrase</fullName>
        <ecNumber evidence="4">4.2.1.1</ecNumber>
    </recommendedName>
</protein>
<evidence type="ECO:0000256" key="3">
    <source>
        <dbReference type="ARBA" id="ARBA00022833"/>
    </source>
</evidence>
<dbReference type="InterPro" id="IPR001148">
    <property type="entry name" value="CA_dom"/>
</dbReference>
<reference evidence="6" key="1">
    <citation type="submission" date="2021-10" db="EMBL/GenBank/DDBJ databases">
        <title>Tropical sea cucumber genome reveals ecological adaptation and Cuvierian tubules defense mechanism.</title>
        <authorList>
            <person name="Chen T."/>
        </authorList>
    </citation>
    <scope>NUCLEOTIDE SEQUENCE</scope>
    <source>
        <strain evidence="6">Nanhai2018</strain>
        <tissue evidence="6">Muscle</tissue>
    </source>
</reference>
<keyword evidence="2 4" id="KW-0479">Metal-binding</keyword>
<dbReference type="InterPro" id="IPR018338">
    <property type="entry name" value="Carbonic_anhydrase_a-class_CS"/>
</dbReference>
<comment type="function">
    <text evidence="4">Reversible hydration of carbon dioxide.</text>
</comment>
<comment type="cofactor">
    <cofactor evidence="4">
        <name>Zn(2+)</name>
        <dbReference type="ChEBI" id="CHEBI:29105"/>
    </cofactor>
</comment>
<gene>
    <name evidence="6" type="ORF">HOLleu_12480</name>
</gene>
<comment type="similarity">
    <text evidence="1 4">Belongs to the alpha-carbonic anhydrase family.</text>
</comment>
<evidence type="ECO:0000313" key="6">
    <source>
        <dbReference type="EMBL" id="KAJ8041612.1"/>
    </source>
</evidence>
<evidence type="ECO:0000313" key="7">
    <source>
        <dbReference type="Proteomes" id="UP001152320"/>
    </source>
</evidence>
<accession>A0A9Q1CA96</accession>
<dbReference type="SUPFAM" id="SSF51069">
    <property type="entry name" value="Carbonic anhydrase"/>
    <property type="match status" value="1"/>
</dbReference>
<dbReference type="SMART" id="SM01057">
    <property type="entry name" value="Carb_anhydrase"/>
    <property type="match status" value="1"/>
</dbReference>